<name>A0A6J6UP49_9ZZZZ</name>
<protein>
    <submittedName>
        <fullName evidence="1">Unannotated protein</fullName>
    </submittedName>
</protein>
<reference evidence="1" key="1">
    <citation type="submission" date="2020-05" db="EMBL/GenBank/DDBJ databases">
        <authorList>
            <person name="Chiriac C."/>
            <person name="Salcher M."/>
            <person name="Ghai R."/>
            <person name="Kavagutti S V."/>
        </authorList>
    </citation>
    <scope>NUCLEOTIDE SEQUENCE</scope>
</reference>
<accession>A0A6J6UP49</accession>
<organism evidence="1">
    <name type="scientific">freshwater metagenome</name>
    <dbReference type="NCBI Taxonomy" id="449393"/>
    <lineage>
        <taxon>unclassified sequences</taxon>
        <taxon>metagenomes</taxon>
        <taxon>ecological metagenomes</taxon>
    </lineage>
</organism>
<sequence length="224" mass="23503">MVAVASLVGLVLTVDQRGSRRGPDRVGDLLAAVADAPTRLAFQRTAGDEVQALVTEPAHLPALVERVLRSGDWRLGLGLGAVQAPLPEDVREARGPAFVRARAAVEAARTSPAGLRVHAPEPAEASARALESALWLWASLLERRTRRGWEVVDLVDAGATYEQAAHRLGVTPSAVSQRAAAAGLAEGRRARELVAHLADLALAAARSEADPAAETHATDRGAQP</sequence>
<dbReference type="AlphaFoldDB" id="A0A6J6UP49"/>
<dbReference type="EMBL" id="CAEZYQ010000025">
    <property type="protein sequence ID" value="CAB4761572.1"/>
    <property type="molecule type" value="Genomic_DNA"/>
</dbReference>
<proteinExistence type="predicted"/>
<evidence type="ECO:0000313" key="1">
    <source>
        <dbReference type="EMBL" id="CAB4761572.1"/>
    </source>
</evidence>
<gene>
    <name evidence="1" type="ORF">UFOPK2761_02680</name>
</gene>